<name>A0A5C3MWI1_9AGAM</name>
<keyword evidence="1" id="KW-0812">Transmembrane</keyword>
<organism evidence="2 3">
    <name type="scientific">Heliocybe sulcata</name>
    <dbReference type="NCBI Taxonomy" id="5364"/>
    <lineage>
        <taxon>Eukaryota</taxon>
        <taxon>Fungi</taxon>
        <taxon>Dikarya</taxon>
        <taxon>Basidiomycota</taxon>
        <taxon>Agaricomycotina</taxon>
        <taxon>Agaricomycetes</taxon>
        <taxon>Gloeophyllales</taxon>
        <taxon>Gloeophyllaceae</taxon>
        <taxon>Heliocybe</taxon>
    </lineage>
</organism>
<keyword evidence="1" id="KW-0472">Membrane</keyword>
<dbReference type="AlphaFoldDB" id="A0A5C3MWI1"/>
<sequence length="96" mass="11713">MPCSFYPSVPPYLSGLHSVVFFVIVTLIGYFFFYLDFILTSFIHRFLVRDDLRRRLTKMWTKPYEYVHRNLLFPGRLVRHFSTMIHNFKLEYLRAL</sequence>
<reference evidence="2 3" key="1">
    <citation type="journal article" date="2019" name="Nat. Ecol. Evol.">
        <title>Megaphylogeny resolves global patterns of mushroom evolution.</title>
        <authorList>
            <person name="Varga T."/>
            <person name="Krizsan K."/>
            <person name="Foldi C."/>
            <person name="Dima B."/>
            <person name="Sanchez-Garcia M."/>
            <person name="Sanchez-Ramirez S."/>
            <person name="Szollosi G.J."/>
            <person name="Szarkandi J.G."/>
            <person name="Papp V."/>
            <person name="Albert L."/>
            <person name="Andreopoulos W."/>
            <person name="Angelini C."/>
            <person name="Antonin V."/>
            <person name="Barry K.W."/>
            <person name="Bougher N.L."/>
            <person name="Buchanan P."/>
            <person name="Buyck B."/>
            <person name="Bense V."/>
            <person name="Catcheside P."/>
            <person name="Chovatia M."/>
            <person name="Cooper J."/>
            <person name="Damon W."/>
            <person name="Desjardin D."/>
            <person name="Finy P."/>
            <person name="Geml J."/>
            <person name="Haridas S."/>
            <person name="Hughes K."/>
            <person name="Justo A."/>
            <person name="Karasinski D."/>
            <person name="Kautmanova I."/>
            <person name="Kiss B."/>
            <person name="Kocsube S."/>
            <person name="Kotiranta H."/>
            <person name="LaButti K.M."/>
            <person name="Lechner B.E."/>
            <person name="Liimatainen K."/>
            <person name="Lipzen A."/>
            <person name="Lukacs Z."/>
            <person name="Mihaltcheva S."/>
            <person name="Morgado L.N."/>
            <person name="Niskanen T."/>
            <person name="Noordeloos M.E."/>
            <person name="Ohm R.A."/>
            <person name="Ortiz-Santana B."/>
            <person name="Ovrebo C."/>
            <person name="Racz N."/>
            <person name="Riley R."/>
            <person name="Savchenko A."/>
            <person name="Shiryaev A."/>
            <person name="Soop K."/>
            <person name="Spirin V."/>
            <person name="Szebenyi C."/>
            <person name="Tomsovsky M."/>
            <person name="Tulloss R.E."/>
            <person name="Uehling J."/>
            <person name="Grigoriev I.V."/>
            <person name="Vagvolgyi C."/>
            <person name="Papp T."/>
            <person name="Martin F.M."/>
            <person name="Miettinen O."/>
            <person name="Hibbett D.S."/>
            <person name="Nagy L.G."/>
        </authorList>
    </citation>
    <scope>NUCLEOTIDE SEQUENCE [LARGE SCALE GENOMIC DNA]</scope>
    <source>
        <strain evidence="2 3">OMC1185</strain>
    </source>
</reference>
<keyword evidence="3" id="KW-1185">Reference proteome</keyword>
<feature type="transmembrane region" description="Helical" evidence="1">
    <location>
        <begin position="20"/>
        <end position="48"/>
    </location>
</feature>
<gene>
    <name evidence="2" type="ORF">OE88DRAFT_1082353</name>
</gene>
<proteinExistence type="predicted"/>
<evidence type="ECO:0000313" key="3">
    <source>
        <dbReference type="Proteomes" id="UP000305948"/>
    </source>
</evidence>
<protein>
    <submittedName>
        <fullName evidence="2">Uncharacterized protein</fullName>
    </submittedName>
</protein>
<dbReference type="EMBL" id="ML213536">
    <property type="protein sequence ID" value="TFK45811.1"/>
    <property type="molecule type" value="Genomic_DNA"/>
</dbReference>
<keyword evidence="1" id="KW-1133">Transmembrane helix</keyword>
<dbReference type="Proteomes" id="UP000305948">
    <property type="component" value="Unassembled WGS sequence"/>
</dbReference>
<accession>A0A5C3MWI1</accession>
<evidence type="ECO:0000256" key="1">
    <source>
        <dbReference type="SAM" id="Phobius"/>
    </source>
</evidence>
<evidence type="ECO:0000313" key="2">
    <source>
        <dbReference type="EMBL" id="TFK45811.1"/>
    </source>
</evidence>